<feature type="region of interest" description="Disordered" evidence="1">
    <location>
        <begin position="363"/>
        <end position="434"/>
    </location>
</feature>
<keyword evidence="4" id="KW-1185">Reference proteome</keyword>
<feature type="compositionally biased region" description="Polar residues" evidence="1">
    <location>
        <begin position="363"/>
        <end position="376"/>
    </location>
</feature>
<dbReference type="EMBL" id="JAVIJP010000100">
    <property type="protein sequence ID" value="KAL3614766.1"/>
    <property type="molecule type" value="Genomic_DNA"/>
</dbReference>
<proteinExistence type="predicted"/>
<evidence type="ECO:0000256" key="1">
    <source>
        <dbReference type="SAM" id="MobiDB-lite"/>
    </source>
</evidence>
<evidence type="ECO:0000313" key="4">
    <source>
        <dbReference type="Proteomes" id="UP001632038"/>
    </source>
</evidence>
<dbReference type="PANTHER" id="PTHR45786:SF74">
    <property type="entry name" value="ATP-DEPENDENT DNA HELICASE"/>
    <property type="match status" value="1"/>
</dbReference>
<evidence type="ECO:0000313" key="3">
    <source>
        <dbReference type="EMBL" id="KAL3614766.1"/>
    </source>
</evidence>
<dbReference type="InterPro" id="IPR012340">
    <property type="entry name" value="NA-bd_OB-fold"/>
</dbReference>
<dbReference type="Pfam" id="PF02721">
    <property type="entry name" value="DUF223"/>
    <property type="match status" value="1"/>
</dbReference>
<dbReference type="CDD" id="cd04481">
    <property type="entry name" value="RPA1_DBD_B_like"/>
    <property type="match status" value="1"/>
</dbReference>
<protein>
    <recommendedName>
        <fullName evidence="2">Replication protein A 70 kDa DNA-binding subunit B/D first OB fold domain-containing protein</fullName>
    </recommendedName>
</protein>
<name>A0ABD3BBL1_9LAMI</name>
<dbReference type="InterPro" id="IPR003871">
    <property type="entry name" value="RFA1B/D_OB_1st"/>
</dbReference>
<feature type="compositionally biased region" description="Polar residues" evidence="1">
    <location>
        <begin position="384"/>
        <end position="428"/>
    </location>
</feature>
<dbReference type="AlphaFoldDB" id="A0ABD3BBL1"/>
<organism evidence="3 4">
    <name type="scientific">Castilleja foliolosa</name>
    <dbReference type="NCBI Taxonomy" id="1961234"/>
    <lineage>
        <taxon>Eukaryota</taxon>
        <taxon>Viridiplantae</taxon>
        <taxon>Streptophyta</taxon>
        <taxon>Embryophyta</taxon>
        <taxon>Tracheophyta</taxon>
        <taxon>Spermatophyta</taxon>
        <taxon>Magnoliopsida</taxon>
        <taxon>eudicotyledons</taxon>
        <taxon>Gunneridae</taxon>
        <taxon>Pentapetalae</taxon>
        <taxon>asterids</taxon>
        <taxon>lamiids</taxon>
        <taxon>Lamiales</taxon>
        <taxon>Orobanchaceae</taxon>
        <taxon>Pedicularideae</taxon>
        <taxon>Castillejinae</taxon>
        <taxon>Castilleja</taxon>
    </lineage>
</organism>
<accession>A0ABD3BBL1</accession>
<dbReference type="PANTHER" id="PTHR45786">
    <property type="entry name" value="DNA BINDING PROTEIN-LIKE"/>
    <property type="match status" value="1"/>
</dbReference>
<evidence type="ECO:0000259" key="2">
    <source>
        <dbReference type="Pfam" id="PF02721"/>
    </source>
</evidence>
<dbReference type="SUPFAM" id="SSF50249">
    <property type="entry name" value="Nucleic acid-binding proteins"/>
    <property type="match status" value="2"/>
</dbReference>
<feature type="domain" description="Replication protein A 70 kDa DNA-binding subunit B/D first OB fold" evidence="2">
    <location>
        <begin position="14"/>
        <end position="113"/>
    </location>
</feature>
<dbReference type="Proteomes" id="UP001632038">
    <property type="component" value="Unassembled WGS sequence"/>
</dbReference>
<dbReference type="Gene3D" id="2.40.50.140">
    <property type="entry name" value="Nucleic acid-binding proteins"/>
    <property type="match status" value="2"/>
</dbReference>
<gene>
    <name evidence="3" type="ORF">CASFOL_040427</name>
</gene>
<dbReference type="CDD" id="cd04480">
    <property type="entry name" value="RPA1_DBD_A_like"/>
    <property type="match status" value="1"/>
</dbReference>
<reference evidence="4" key="1">
    <citation type="journal article" date="2024" name="IScience">
        <title>Strigolactones Initiate the Formation of Haustorium-like Structures in Castilleja.</title>
        <authorList>
            <person name="Buerger M."/>
            <person name="Peterson D."/>
            <person name="Chory J."/>
        </authorList>
    </citation>
    <scope>NUCLEOTIDE SEQUENCE [LARGE SCALE GENOMIC DNA]</scope>
</reference>
<comment type="caution">
    <text evidence="3">The sequence shown here is derived from an EMBL/GenBank/DDBJ whole genome shotgun (WGS) entry which is preliminary data.</text>
</comment>
<sequence>MTTSYSVSSNLYVNIGDLEPGRTAHGLKVRVIRCYRKPSLHKADQDGSLEMIVHDEIEDRIHATMDYSVFKEKKIEIKEGGLYKIMTFMVSQDMSQYKTTNNPLKLRLFYLTSIAPFEDNAFPTAMHRFRNLFEIANDIAVDSFQLIDVIGRVVSYQKPTFVAKVETRRMDFKIANTEGRQLGCYLWGDYIDPVLAIFEREDCRPIIICIQFGKITRIFDEIKVSNTFHITKVTVNEGSDVFKNFLDRMVPELSGSQNNGIAEEFSDIFALFKENSAQMRDIATLTGMQEKNKFWVDATIAEIDPKGGFCYSSCRNCFKKMPLDERNRQCFVCGEDNFIDSYRDGQRRSTECENVSEAINIKSKTSRLNKSGSSSNDSRKRKSTNISTSTKHNIPQSQEPGSSSIASRNRKSINTSTPIEQSIPQSEGPSRRKRTRSRIIGILEMPIVYANIVVHISGTKRENVKIIYTTSTPEYTHCCLNGKVELPQLKRPPQLLLDLTDGLTPRSKHFIQNIRSYNSIFSFTSMGGKIDNSLNKGTGPPVFKMHGQNYHRIGSLLPIEAEQPKFAQLYIHDTSNEISNRINFVRSSNKETKLHEDIVVDLKSMLDENNVLVKLFRMAKEKLIEHGERNVSIKLIGKRGPQVRTYNLPEVSEIAALIVGDFGEGLGNRDILMIETRSGKLQRINELHPSYLGLQYPLIFSYGEDGYRDDFYYKSTNPSVQRKRTKITMRDFFAFRFHDRVDEDAMTI</sequence>